<evidence type="ECO:0000313" key="8">
    <source>
        <dbReference type="Proteomes" id="UP000824073"/>
    </source>
</evidence>
<sequence>MELYRAHVLICGGTGCTSSGSAKLIEAMERELKNNGLENEVKVVKTGCFGLCALGPVMIVYPEGCFYSHITEEDIPEIVSEHLVKGRIVTRLLYQETVHPEDNSIRSLNHTKFYEKQMRVALRNCGVINPENIEEYIAVDGYEALGRVLTQMTPEEVIDVISRSGLRGRGGAGFPTGKKWSFAAASPGPVKYVCCNADEGDPGAFMDRSVLEGDPHAVIEAMAIAGYAIGAHQGYIYVRAEYPIAIHRLEIAIKQAREYGFLGKNIFDSGFDFDIELRFGAGAFVCGEETALMTSIEGHRGEPRVRPPFPAVKGLFGKPTVLNNVETYANIPQIFVKGPEWFASIGTEKSHGTKVFALVGKITNTGLVEIPMGTTLREIIEDIGGGIPNGKKFKAAQTGGPSGGCIPASLIDTPIDYDNLIAIGSMMGSGGLIVMDEDTCMVDIAKFFLEFTVDESCGKCTACRVGTRRLLEMLEKITSGNATMDDLTEMEELCYYIKENSLCGLGQTAPNPVLSTLRYFRDEYEAHIKEKRCPAGVCKKLIGYEIIADNCKGCTACARVCPVGAISGEVKKPHSIDKTKCIKCGACIEKCKFSAIVKK</sequence>
<dbReference type="Pfam" id="PF01512">
    <property type="entry name" value="Complex1_51K"/>
    <property type="match status" value="1"/>
</dbReference>
<dbReference type="SMART" id="SM00928">
    <property type="entry name" value="NADH_4Fe-4S"/>
    <property type="match status" value="1"/>
</dbReference>
<organism evidence="7 8">
    <name type="scientific">Candidatus Ventrousia excrementavium</name>
    <dbReference type="NCBI Taxonomy" id="2840961"/>
    <lineage>
        <taxon>Bacteria</taxon>
        <taxon>Bacillati</taxon>
        <taxon>Bacillota</taxon>
        <taxon>Clostridia</taxon>
        <taxon>Eubacteriales</taxon>
        <taxon>Clostridiaceae</taxon>
        <taxon>Clostridiaceae incertae sedis</taxon>
        <taxon>Candidatus Ventrousia</taxon>
    </lineage>
</organism>
<dbReference type="PROSITE" id="PS51257">
    <property type="entry name" value="PROKAR_LIPOPROTEIN"/>
    <property type="match status" value="1"/>
</dbReference>
<dbReference type="PROSITE" id="PS00198">
    <property type="entry name" value="4FE4S_FER_1"/>
    <property type="match status" value="1"/>
</dbReference>
<dbReference type="SUPFAM" id="SSF140490">
    <property type="entry name" value="Nqo1C-terminal domain-like"/>
    <property type="match status" value="1"/>
</dbReference>
<keyword evidence="2" id="KW-0004">4Fe-4S</keyword>
<dbReference type="EMBL" id="DVMR01000009">
    <property type="protein sequence ID" value="HIU42799.1"/>
    <property type="molecule type" value="Genomic_DNA"/>
</dbReference>
<accession>A0A9D1IVI4</accession>
<dbReference type="Gene3D" id="3.40.30.10">
    <property type="entry name" value="Glutaredoxin"/>
    <property type="match status" value="1"/>
</dbReference>
<comment type="similarity">
    <text evidence="1">Belongs to the complex I 51 kDa subunit family.</text>
</comment>
<evidence type="ECO:0000256" key="2">
    <source>
        <dbReference type="ARBA" id="ARBA00022485"/>
    </source>
</evidence>
<dbReference type="NCBIfam" id="NF010120">
    <property type="entry name" value="PRK13596.1"/>
    <property type="match status" value="1"/>
</dbReference>
<dbReference type="InterPro" id="IPR011538">
    <property type="entry name" value="Nuo51_FMN-bd"/>
</dbReference>
<keyword evidence="3" id="KW-0479">Metal-binding</keyword>
<dbReference type="Gene3D" id="3.40.50.11540">
    <property type="entry name" value="NADH-ubiquinone oxidoreductase 51kDa subunit"/>
    <property type="match status" value="1"/>
</dbReference>
<evidence type="ECO:0000256" key="5">
    <source>
        <dbReference type="ARBA" id="ARBA00023014"/>
    </source>
</evidence>
<dbReference type="InterPro" id="IPR037207">
    <property type="entry name" value="Nuop51_4Fe4S-bd_sf"/>
</dbReference>
<dbReference type="SUPFAM" id="SSF52833">
    <property type="entry name" value="Thioredoxin-like"/>
    <property type="match status" value="1"/>
</dbReference>
<dbReference type="InterPro" id="IPR019554">
    <property type="entry name" value="Soluble_ligand-bd"/>
</dbReference>
<dbReference type="AlphaFoldDB" id="A0A9D1IVI4"/>
<dbReference type="SUPFAM" id="SSF54862">
    <property type="entry name" value="4Fe-4S ferredoxins"/>
    <property type="match status" value="1"/>
</dbReference>
<dbReference type="SUPFAM" id="SSF142984">
    <property type="entry name" value="Nqo1 middle domain-like"/>
    <property type="match status" value="1"/>
</dbReference>
<dbReference type="Pfam" id="PF01257">
    <property type="entry name" value="2Fe-2S_thioredx"/>
    <property type="match status" value="1"/>
</dbReference>
<keyword evidence="4" id="KW-0408">Iron</keyword>
<feature type="domain" description="4Fe-4S ferredoxin-type" evidence="6">
    <location>
        <begin position="571"/>
        <end position="599"/>
    </location>
</feature>
<dbReference type="PANTHER" id="PTHR43578:SF3">
    <property type="entry name" value="NADH-QUINONE OXIDOREDUCTASE SUBUNIT F"/>
    <property type="match status" value="1"/>
</dbReference>
<dbReference type="Gene3D" id="1.20.1440.230">
    <property type="entry name" value="NADH-ubiquinone oxidoreductase 51kDa subunit, iron-sulphur binding domain"/>
    <property type="match status" value="1"/>
</dbReference>
<dbReference type="InterPro" id="IPR037225">
    <property type="entry name" value="Nuo51_FMN-bd_sf"/>
</dbReference>
<dbReference type="Gene3D" id="6.10.250.1450">
    <property type="match status" value="1"/>
</dbReference>
<dbReference type="PANTHER" id="PTHR43578">
    <property type="entry name" value="NADH-QUINONE OXIDOREDUCTASE SUBUNIT F"/>
    <property type="match status" value="1"/>
</dbReference>
<dbReference type="GO" id="GO:0051539">
    <property type="term" value="F:4 iron, 4 sulfur cluster binding"/>
    <property type="evidence" value="ECO:0007669"/>
    <property type="project" value="UniProtKB-KW"/>
</dbReference>
<dbReference type="SUPFAM" id="SSF142019">
    <property type="entry name" value="Nqo1 FMN-binding domain-like"/>
    <property type="match status" value="1"/>
</dbReference>
<dbReference type="FunFam" id="3.40.50.11540:FF:000001">
    <property type="entry name" value="NADH dehydrogenase [ubiquinone] flavoprotein 1, mitochondrial"/>
    <property type="match status" value="1"/>
</dbReference>
<evidence type="ECO:0000313" key="7">
    <source>
        <dbReference type="EMBL" id="HIU42799.1"/>
    </source>
</evidence>
<name>A0A9D1IVI4_9CLOT</name>
<gene>
    <name evidence="7" type="primary">nuoF</name>
    <name evidence="7" type="ORF">IAB67_00690</name>
</gene>
<keyword evidence="5" id="KW-0411">Iron-sulfur</keyword>
<protein>
    <submittedName>
        <fullName evidence="7">NADH-quinone oxidoreductase subunit NuoF</fullName>
    </submittedName>
</protein>
<dbReference type="PROSITE" id="PS51379">
    <property type="entry name" value="4FE4S_FER_2"/>
    <property type="match status" value="2"/>
</dbReference>
<dbReference type="FunFam" id="1.20.1440.230:FF:000001">
    <property type="entry name" value="Mitochondrial NADH dehydrogenase flavoprotein 1"/>
    <property type="match status" value="1"/>
</dbReference>
<evidence type="ECO:0000256" key="3">
    <source>
        <dbReference type="ARBA" id="ARBA00022723"/>
    </source>
</evidence>
<dbReference type="InterPro" id="IPR019575">
    <property type="entry name" value="Nuop51_4Fe4S-bd"/>
</dbReference>
<dbReference type="InterPro" id="IPR036249">
    <property type="entry name" value="Thioredoxin-like_sf"/>
</dbReference>
<feature type="domain" description="4Fe-4S ferredoxin-type" evidence="6">
    <location>
        <begin position="542"/>
        <end position="567"/>
    </location>
</feature>
<dbReference type="InterPro" id="IPR017900">
    <property type="entry name" value="4Fe4S_Fe_S_CS"/>
</dbReference>
<dbReference type="Pfam" id="PF10589">
    <property type="entry name" value="NADH_4Fe-4S"/>
    <property type="match status" value="1"/>
</dbReference>
<dbReference type="Gene3D" id="3.10.20.600">
    <property type="match status" value="1"/>
</dbReference>
<dbReference type="GO" id="GO:0046872">
    <property type="term" value="F:metal ion binding"/>
    <property type="evidence" value="ECO:0007669"/>
    <property type="project" value="UniProtKB-KW"/>
</dbReference>
<reference evidence="7" key="1">
    <citation type="submission" date="2020-10" db="EMBL/GenBank/DDBJ databases">
        <authorList>
            <person name="Gilroy R."/>
        </authorList>
    </citation>
    <scope>NUCLEOTIDE SEQUENCE</scope>
    <source>
        <strain evidence="7">CHK191-8634</strain>
    </source>
</reference>
<dbReference type="Gene3D" id="3.30.70.20">
    <property type="match status" value="1"/>
</dbReference>
<dbReference type="CDD" id="cd02980">
    <property type="entry name" value="TRX_Fd_family"/>
    <property type="match status" value="1"/>
</dbReference>
<evidence type="ECO:0000256" key="1">
    <source>
        <dbReference type="ARBA" id="ARBA00007523"/>
    </source>
</evidence>
<dbReference type="InterPro" id="IPR017896">
    <property type="entry name" value="4Fe4S_Fe-S-bd"/>
</dbReference>
<proteinExistence type="inferred from homology"/>
<evidence type="ECO:0000256" key="4">
    <source>
        <dbReference type="ARBA" id="ARBA00023004"/>
    </source>
</evidence>
<dbReference type="Pfam" id="PF13237">
    <property type="entry name" value="Fer4_10"/>
    <property type="match status" value="1"/>
</dbReference>
<dbReference type="Proteomes" id="UP000824073">
    <property type="component" value="Unassembled WGS sequence"/>
</dbReference>
<evidence type="ECO:0000259" key="6">
    <source>
        <dbReference type="PROSITE" id="PS51379"/>
    </source>
</evidence>
<dbReference type="Pfam" id="PF10531">
    <property type="entry name" value="SLBB"/>
    <property type="match status" value="1"/>
</dbReference>
<comment type="caution">
    <text evidence="7">The sequence shown here is derived from an EMBL/GenBank/DDBJ whole genome shotgun (WGS) entry which is preliminary data.</text>
</comment>
<reference evidence="7" key="2">
    <citation type="journal article" date="2021" name="PeerJ">
        <title>Extensive microbial diversity within the chicken gut microbiome revealed by metagenomics and culture.</title>
        <authorList>
            <person name="Gilroy R."/>
            <person name="Ravi A."/>
            <person name="Getino M."/>
            <person name="Pursley I."/>
            <person name="Horton D.L."/>
            <person name="Alikhan N.F."/>
            <person name="Baker D."/>
            <person name="Gharbi K."/>
            <person name="Hall N."/>
            <person name="Watson M."/>
            <person name="Adriaenssens E.M."/>
            <person name="Foster-Nyarko E."/>
            <person name="Jarju S."/>
            <person name="Secka A."/>
            <person name="Antonio M."/>
            <person name="Oren A."/>
            <person name="Chaudhuri R.R."/>
            <person name="La Ragione R."/>
            <person name="Hildebrand F."/>
            <person name="Pallen M.J."/>
        </authorList>
    </citation>
    <scope>NUCLEOTIDE SEQUENCE</scope>
    <source>
        <strain evidence="7">CHK191-8634</strain>
    </source>
</reference>